<evidence type="ECO:0000313" key="1">
    <source>
        <dbReference type="Proteomes" id="UP000001554"/>
    </source>
</evidence>
<dbReference type="KEGG" id="bfo:118425509"/>
<evidence type="ECO:0000313" key="2">
    <source>
        <dbReference type="RefSeq" id="XP_035690278.1"/>
    </source>
</evidence>
<gene>
    <name evidence="2" type="primary">LOC118425509</name>
</gene>
<reference evidence="1" key="1">
    <citation type="journal article" date="2020" name="Nat. Ecol. Evol.">
        <title>Deeply conserved synteny resolves early events in vertebrate evolution.</title>
        <authorList>
            <person name="Simakov O."/>
            <person name="Marletaz F."/>
            <person name="Yue J.X."/>
            <person name="O'Connell B."/>
            <person name="Jenkins J."/>
            <person name="Brandt A."/>
            <person name="Calef R."/>
            <person name="Tung C.H."/>
            <person name="Huang T.K."/>
            <person name="Schmutz J."/>
            <person name="Satoh N."/>
            <person name="Yu J.K."/>
            <person name="Putnam N.H."/>
            <person name="Green R.E."/>
            <person name="Rokhsar D.S."/>
        </authorList>
    </citation>
    <scope>NUCLEOTIDE SEQUENCE [LARGE SCALE GENOMIC DNA]</scope>
    <source>
        <strain evidence="1">S238N-H82</strain>
    </source>
</reference>
<dbReference type="OMA" id="SETRCHA"/>
<sequence>MVLRAQLPPDCGGETFCQVSKMLLGDDTALLLTGKMSAASIAVSGGLQDVSVGALTFSSVGLFMEFSRGRTATYGLGFQVGMQFPVQGTVAHVHGTSSTQYLNVGGKLRWLVGTPTIGGALYMRGVWERAFGIDFLSFGNINMGLQFTVGAPLPTGGEFGGLLQLGSNCFSRADYSATGNCFGGQVYVELSSHPDDNYFYGRIEAVTLQKLLRVFGSDFQMPTSIGNSGFPTGLEASGAVREVDLTSTGGPLIPIGLTLTGKIAVFGLALDSVLRMSPTSLLGAIRLDPLNLGNFVVLTRARGDSTAGPIMHLETRMLPSFVLDVHIQGSCQLFGVSHDLNLTLSDARLEARVHQNLFGLFDTELYLSAPFGGDVTSLPFTARVTFKTGIDQLVDQISRWLDTAFNDAHSALRRARDDVAAAKLECQRVLDIQCENCMTMRCQQAADDCNGFFDDVGNFIVDTASTVGDWFVEAGNTIADGAVAAWNEVEDFFSSWGRRRRRAALRLAQRSDQTRFNLLCDGLVDYGCQAVSHLCQGSCIAVEFVAQGTCNILDVATGTLNLVEATSGWVELAVNWLMDIFQLHEVRFDTTLNVNSLDNTYIRTYLDLTVFGQRTSLDLEVNFSDIPGSVVRIAQAALNFFKDLFNLRRMRHGPGYYLSQEYATKDKIFERAYADMMMKRHQQQG</sequence>
<proteinExistence type="predicted"/>
<dbReference type="GeneID" id="118425509"/>
<keyword evidence="1" id="KW-1185">Reference proteome</keyword>
<organism evidence="1 2">
    <name type="scientific">Branchiostoma floridae</name>
    <name type="common">Florida lancelet</name>
    <name type="synonym">Amphioxus</name>
    <dbReference type="NCBI Taxonomy" id="7739"/>
    <lineage>
        <taxon>Eukaryota</taxon>
        <taxon>Metazoa</taxon>
        <taxon>Chordata</taxon>
        <taxon>Cephalochordata</taxon>
        <taxon>Leptocardii</taxon>
        <taxon>Amphioxiformes</taxon>
        <taxon>Branchiostomatidae</taxon>
        <taxon>Branchiostoma</taxon>
    </lineage>
</organism>
<dbReference type="Proteomes" id="UP000001554">
    <property type="component" value="Chromosome 1"/>
</dbReference>
<name>A0A9J7LXM0_BRAFL</name>
<accession>A0A9J7LXM0</accession>
<dbReference type="RefSeq" id="XP_035690278.1">
    <property type="nucleotide sequence ID" value="XM_035834385.1"/>
</dbReference>
<protein>
    <submittedName>
        <fullName evidence="2">Uncharacterized protein LOC118425509</fullName>
    </submittedName>
</protein>
<reference evidence="2" key="2">
    <citation type="submission" date="2025-08" db="UniProtKB">
        <authorList>
            <consortium name="RefSeq"/>
        </authorList>
    </citation>
    <scope>IDENTIFICATION</scope>
    <source>
        <strain evidence="2">S238N-H82</strain>
        <tissue evidence="2">Testes</tissue>
    </source>
</reference>
<dbReference type="OrthoDB" id="10072494at2759"/>
<dbReference type="AlphaFoldDB" id="A0A9J7LXM0"/>